<reference evidence="2" key="1">
    <citation type="submission" date="2018-05" db="EMBL/GenBank/DDBJ databases">
        <authorList>
            <person name="Lanie J.A."/>
            <person name="Ng W.-L."/>
            <person name="Kazmierczak K.M."/>
            <person name="Andrzejewski T.M."/>
            <person name="Davidsen T.M."/>
            <person name="Wayne K.J."/>
            <person name="Tettelin H."/>
            <person name="Glass J.I."/>
            <person name="Rusch D."/>
            <person name="Podicherti R."/>
            <person name="Tsui H.-C.T."/>
            <person name="Winkler M.E."/>
        </authorList>
    </citation>
    <scope>NUCLEOTIDE SEQUENCE</scope>
</reference>
<dbReference type="PANTHER" id="PTHR37422:SF13">
    <property type="entry name" value="LIPOPOLYSACCHARIDE BIOSYNTHESIS PROTEIN PA4999-RELATED"/>
    <property type="match status" value="1"/>
</dbReference>
<feature type="transmembrane region" description="Helical" evidence="1">
    <location>
        <begin position="55"/>
        <end position="73"/>
    </location>
</feature>
<dbReference type="InterPro" id="IPR051533">
    <property type="entry name" value="WaaL-like"/>
</dbReference>
<feature type="transmembrane region" description="Helical" evidence="1">
    <location>
        <begin position="129"/>
        <end position="147"/>
    </location>
</feature>
<organism evidence="2">
    <name type="scientific">marine metagenome</name>
    <dbReference type="NCBI Taxonomy" id="408172"/>
    <lineage>
        <taxon>unclassified sequences</taxon>
        <taxon>metagenomes</taxon>
        <taxon>ecological metagenomes</taxon>
    </lineage>
</organism>
<name>A0A382CA06_9ZZZZ</name>
<feature type="transmembrane region" description="Helical" evidence="1">
    <location>
        <begin position="205"/>
        <end position="224"/>
    </location>
</feature>
<keyword evidence="1" id="KW-1133">Transmembrane helix</keyword>
<keyword evidence="1" id="KW-0472">Membrane</keyword>
<evidence type="ECO:0000313" key="2">
    <source>
        <dbReference type="EMBL" id="SVB22948.1"/>
    </source>
</evidence>
<evidence type="ECO:0000256" key="1">
    <source>
        <dbReference type="SAM" id="Phobius"/>
    </source>
</evidence>
<feature type="transmembrane region" description="Helical" evidence="1">
    <location>
        <begin position="154"/>
        <end position="177"/>
    </location>
</feature>
<protein>
    <submittedName>
        <fullName evidence="2">Uncharacterized protein</fullName>
    </submittedName>
</protein>
<gene>
    <name evidence="2" type="ORF">METZ01_LOCUS175802</name>
</gene>
<keyword evidence="1" id="KW-0812">Transmembrane</keyword>
<proteinExistence type="predicted"/>
<feature type="transmembrane region" description="Helical" evidence="1">
    <location>
        <begin position="24"/>
        <end position="43"/>
    </location>
</feature>
<feature type="transmembrane region" description="Helical" evidence="1">
    <location>
        <begin position="280"/>
        <end position="299"/>
    </location>
</feature>
<sequence length="394" mass="44689">MIFLEDIRLVFQKFCKLLPAKSETIIVVLCAISILLAMTTPRFHLLIDKIVVQTFLQYFQFTVAVCAASLVLVNHPKYFLLAASALSLVILQSFSFLYWPSMNWDTPIQDYYLMDEVSSNYSFDQGMRYLHNFTIFLFPAWALWLFSKKNGNRIHFYLLTVLAIALLVNSGVAIYQWQMDIHFLAQGSGSAVGAARATGLLEDSGASTVFFAAMLSGVTYLLFVGTCRWPLKILWFFILAFGFLGGVASKGRIFFISLGLSLLLLLVLQIFKAIRNRSPVVILSSILVFSSMVLVWEFAEQRYPYAVQTIKQLQSIPEILNHETPFNELMQRVDSDRGGNMKVMIKAFTEHPVFGTGYGSFYANFFEHRKWAEQGTGRTYADPPASLYLMLLSE</sequence>
<accession>A0A382CA06</accession>
<feature type="transmembrane region" description="Helical" evidence="1">
    <location>
        <begin position="231"/>
        <end position="247"/>
    </location>
</feature>
<feature type="non-terminal residue" evidence="2">
    <location>
        <position position="394"/>
    </location>
</feature>
<dbReference type="PANTHER" id="PTHR37422">
    <property type="entry name" value="TEICHURONIC ACID BIOSYNTHESIS PROTEIN TUAE"/>
    <property type="match status" value="1"/>
</dbReference>
<dbReference type="EMBL" id="UINC01033521">
    <property type="protein sequence ID" value="SVB22948.1"/>
    <property type="molecule type" value="Genomic_DNA"/>
</dbReference>
<feature type="transmembrane region" description="Helical" evidence="1">
    <location>
        <begin position="78"/>
        <end position="99"/>
    </location>
</feature>
<dbReference type="AlphaFoldDB" id="A0A382CA06"/>
<feature type="transmembrane region" description="Helical" evidence="1">
    <location>
        <begin position="253"/>
        <end position="271"/>
    </location>
</feature>